<sequence length="142" mass="17330">MYSRDEAKKIRQKFWTTFGKKYPQKWLLYNTKIKDVSLKFSFDTKKAQVSFDIEPQDEFMRSYYYDKILSLQNIIVSSYFEHAIFNEHYELPNGKIISRFYVELNQVSIHNQNSWELAMSFLAKEMTVMEEFFFEFKDFIKN</sequence>
<comment type="caution">
    <text evidence="2">The sequence shown here is derived from an EMBL/GenBank/DDBJ whole genome shotgun (WGS) entry which is preliminary data.</text>
</comment>
<keyword evidence="3" id="KW-1185">Reference proteome</keyword>
<dbReference type="AlphaFoldDB" id="A0A4Q7NTK7"/>
<feature type="domain" description="DUF4268" evidence="1">
    <location>
        <begin position="10"/>
        <end position="136"/>
    </location>
</feature>
<reference evidence="2 3" key="1">
    <citation type="submission" date="2019-02" db="EMBL/GenBank/DDBJ databases">
        <title>Genomic Encyclopedia of Type Strains, Phase IV (KMG-IV): sequencing the most valuable type-strain genomes for metagenomic binning, comparative biology and taxonomic classification.</title>
        <authorList>
            <person name="Goeker M."/>
        </authorList>
    </citation>
    <scope>NUCLEOTIDE SEQUENCE [LARGE SCALE GENOMIC DNA]</scope>
    <source>
        <strain evidence="2 3">DSM 17196</strain>
    </source>
</reference>
<dbReference type="RefSeq" id="WP_130287910.1">
    <property type="nucleotide sequence ID" value="NZ_SGXE01000008.1"/>
</dbReference>
<dbReference type="InterPro" id="IPR025364">
    <property type="entry name" value="DUF4268"/>
</dbReference>
<dbReference type="OrthoDB" id="1467516at2"/>
<dbReference type="Proteomes" id="UP000292262">
    <property type="component" value="Unassembled WGS sequence"/>
</dbReference>
<protein>
    <submittedName>
        <fullName evidence="2">Uncharacterized protein DUF4268</fullName>
    </submittedName>
</protein>
<evidence type="ECO:0000313" key="3">
    <source>
        <dbReference type="Proteomes" id="UP000292262"/>
    </source>
</evidence>
<accession>A0A4Q7NTK7</accession>
<name>A0A4Q7NTK7_9FLAO</name>
<dbReference type="Pfam" id="PF14088">
    <property type="entry name" value="DUF4268"/>
    <property type="match status" value="1"/>
</dbReference>
<gene>
    <name evidence="2" type="ORF">EV197_3410</name>
</gene>
<dbReference type="EMBL" id="SGXE01000008">
    <property type="protein sequence ID" value="RZS90425.1"/>
    <property type="molecule type" value="Genomic_DNA"/>
</dbReference>
<proteinExistence type="predicted"/>
<evidence type="ECO:0000313" key="2">
    <source>
        <dbReference type="EMBL" id="RZS90425.1"/>
    </source>
</evidence>
<organism evidence="2 3">
    <name type="scientific">Aquimarina brevivitae</name>
    <dbReference type="NCBI Taxonomy" id="323412"/>
    <lineage>
        <taxon>Bacteria</taxon>
        <taxon>Pseudomonadati</taxon>
        <taxon>Bacteroidota</taxon>
        <taxon>Flavobacteriia</taxon>
        <taxon>Flavobacteriales</taxon>
        <taxon>Flavobacteriaceae</taxon>
        <taxon>Aquimarina</taxon>
    </lineage>
</organism>
<evidence type="ECO:0000259" key="1">
    <source>
        <dbReference type="Pfam" id="PF14088"/>
    </source>
</evidence>